<dbReference type="Proteomes" id="UP001530400">
    <property type="component" value="Unassembled WGS sequence"/>
</dbReference>
<keyword evidence="3" id="KW-1185">Reference proteome</keyword>
<sequence length="268" mass="29709">MDSTMPDNSSYVILEGLSIEMATSEFEVFITPDIDINKNMSTESATSSIRGETGAPMVKHLHTFSQEEEEIDLSTLSICSTEEEQDEDVKNKMKPQTEGNSTNSTDVEHDEEDTENNCPSGGRYRRPLDSFSKKEQVQNQRQLLSIITALVPPTDTDNKDVNPSALDPRNPQSSCKASSISPFHAMKEKKGKGLCINVNTTDNTDVIIPKELDPRSPRVLGELHINSPQNCPTDKKENGTQLTVKQKIRGWENYVLSSGVLPAPRTNL</sequence>
<gene>
    <name evidence="2" type="ORF">ACHAWO_000133</name>
</gene>
<name>A0ABD3NPZ9_9STRA</name>
<organism evidence="2 3">
    <name type="scientific">Cyclotella atomus</name>
    <dbReference type="NCBI Taxonomy" id="382360"/>
    <lineage>
        <taxon>Eukaryota</taxon>
        <taxon>Sar</taxon>
        <taxon>Stramenopiles</taxon>
        <taxon>Ochrophyta</taxon>
        <taxon>Bacillariophyta</taxon>
        <taxon>Coscinodiscophyceae</taxon>
        <taxon>Thalassiosirophycidae</taxon>
        <taxon>Stephanodiscales</taxon>
        <taxon>Stephanodiscaceae</taxon>
        <taxon>Cyclotella</taxon>
    </lineage>
</organism>
<accession>A0ABD3NPZ9</accession>
<feature type="region of interest" description="Disordered" evidence="1">
    <location>
        <begin position="153"/>
        <end position="178"/>
    </location>
</feature>
<reference evidence="2 3" key="1">
    <citation type="submission" date="2024-10" db="EMBL/GenBank/DDBJ databases">
        <title>Updated reference genomes for cyclostephanoid diatoms.</title>
        <authorList>
            <person name="Roberts W.R."/>
            <person name="Alverson A.J."/>
        </authorList>
    </citation>
    <scope>NUCLEOTIDE SEQUENCE [LARGE SCALE GENOMIC DNA]</scope>
    <source>
        <strain evidence="2 3">AJA010-31</strain>
    </source>
</reference>
<evidence type="ECO:0000256" key="1">
    <source>
        <dbReference type="SAM" id="MobiDB-lite"/>
    </source>
</evidence>
<protein>
    <submittedName>
        <fullName evidence="2">Uncharacterized protein</fullName>
    </submittedName>
</protein>
<dbReference type="EMBL" id="JALLPJ020001017">
    <property type="protein sequence ID" value="KAL3777927.1"/>
    <property type="molecule type" value="Genomic_DNA"/>
</dbReference>
<evidence type="ECO:0000313" key="2">
    <source>
        <dbReference type="EMBL" id="KAL3777927.1"/>
    </source>
</evidence>
<comment type="caution">
    <text evidence="2">The sequence shown here is derived from an EMBL/GenBank/DDBJ whole genome shotgun (WGS) entry which is preliminary data.</text>
</comment>
<evidence type="ECO:0000313" key="3">
    <source>
        <dbReference type="Proteomes" id="UP001530400"/>
    </source>
</evidence>
<dbReference type="AlphaFoldDB" id="A0ABD3NPZ9"/>
<proteinExistence type="predicted"/>
<feature type="region of interest" description="Disordered" evidence="1">
    <location>
        <begin position="81"/>
        <end position="127"/>
    </location>
</feature>